<evidence type="ECO:0000313" key="1">
    <source>
        <dbReference type="EMBL" id="KAJ9133849.1"/>
    </source>
</evidence>
<proteinExistence type="predicted"/>
<dbReference type="PANTHER" id="PTHR37535">
    <property type="entry name" value="FLUG DOMAIN PROTEIN"/>
    <property type="match status" value="1"/>
</dbReference>
<reference evidence="1" key="1">
    <citation type="submission" date="2022-07" db="EMBL/GenBank/DDBJ databases">
        <title>Fungi with potential for degradation of polypropylene.</title>
        <authorList>
            <person name="Gostincar C."/>
        </authorList>
    </citation>
    <scope>NUCLEOTIDE SEQUENCE</scope>
    <source>
        <strain evidence="1">EXF-13308</strain>
    </source>
</reference>
<protein>
    <submittedName>
        <fullName evidence="1">Uncharacterized protein</fullName>
    </submittedName>
</protein>
<dbReference type="Proteomes" id="UP001174694">
    <property type="component" value="Unassembled WGS sequence"/>
</dbReference>
<accession>A0AA38R547</accession>
<gene>
    <name evidence="1" type="ORF">NKR23_g10461</name>
</gene>
<dbReference type="Pfam" id="PF11917">
    <property type="entry name" value="DUF3435"/>
    <property type="match status" value="1"/>
</dbReference>
<comment type="caution">
    <text evidence="1">The sequence shown here is derived from an EMBL/GenBank/DDBJ whole genome shotgun (WGS) entry which is preliminary data.</text>
</comment>
<sequence length="151" mass="17180">MRVLHRPSPPGGTASSFFFRPSLSRQLASRNGRHSLDSLDSHPDELELRMSLRHDLHDMYLFRRAVRTLTRYDMSPTEPITYTMMAAWTKKIGKIIGLGIGTIPNNLRYNAGNEFDQSGSVSDALRTLILGHANSYPFQKHYLGREIYADL</sequence>
<keyword evidence="2" id="KW-1185">Reference proteome</keyword>
<dbReference type="AlphaFoldDB" id="A0AA38R547"/>
<dbReference type="EMBL" id="JANBVO010000047">
    <property type="protein sequence ID" value="KAJ9133849.1"/>
    <property type="molecule type" value="Genomic_DNA"/>
</dbReference>
<organism evidence="1 2">
    <name type="scientific">Pleurostoma richardsiae</name>
    <dbReference type="NCBI Taxonomy" id="41990"/>
    <lineage>
        <taxon>Eukaryota</taxon>
        <taxon>Fungi</taxon>
        <taxon>Dikarya</taxon>
        <taxon>Ascomycota</taxon>
        <taxon>Pezizomycotina</taxon>
        <taxon>Sordariomycetes</taxon>
        <taxon>Sordariomycetidae</taxon>
        <taxon>Calosphaeriales</taxon>
        <taxon>Pleurostomataceae</taxon>
        <taxon>Pleurostoma</taxon>
    </lineage>
</organism>
<evidence type="ECO:0000313" key="2">
    <source>
        <dbReference type="Proteomes" id="UP001174694"/>
    </source>
</evidence>
<name>A0AA38R547_9PEZI</name>
<dbReference type="PANTHER" id="PTHR37535:SF2">
    <property type="entry name" value="FINGER DOMAIN PROTEIN, PUTATIVE (AFU_ORTHOLOGUE AFUA_6G09300)-RELATED"/>
    <property type="match status" value="1"/>
</dbReference>
<dbReference type="InterPro" id="IPR021842">
    <property type="entry name" value="DUF3435"/>
</dbReference>